<evidence type="ECO:0000313" key="1">
    <source>
        <dbReference type="EMBL" id="MDB7905653.1"/>
    </source>
</evidence>
<reference evidence="1" key="1">
    <citation type="submission" date="2023-01" db="EMBL/GenBank/DDBJ databases">
        <title>Human gut microbiome strain richness.</title>
        <authorList>
            <person name="Chen-Liaw A."/>
        </authorList>
    </citation>
    <scope>NUCLEOTIDE SEQUENCE</scope>
    <source>
        <strain evidence="1">2225st1_A6_2225SCRN_200828</strain>
    </source>
</reference>
<gene>
    <name evidence="1" type="ORF">PND83_06665</name>
</gene>
<sequence length="58" mass="6736">MDMEKVKAFAVRILEECEQEGLTVAEAQMIPQELRFALERRILEIHEHTAVTRPQTAQ</sequence>
<accession>A0AAW6C2X4</accession>
<comment type="caution">
    <text evidence="1">The sequence shown here is derived from an EMBL/GenBank/DDBJ whole genome shotgun (WGS) entry which is preliminary data.</text>
</comment>
<proteinExistence type="predicted"/>
<dbReference type="AlphaFoldDB" id="A0AAW6C2X4"/>
<dbReference type="EMBL" id="JAQLWO010000005">
    <property type="protein sequence ID" value="MDB7905653.1"/>
    <property type="molecule type" value="Genomic_DNA"/>
</dbReference>
<evidence type="ECO:0000313" key="2">
    <source>
        <dbReference type="Proteomes" id="UP001211006"/>
    </source>
</evidence>
<dbReference type="Proteomes" id="UP001211006">
    <property type="component" value="Unassembled WGS sequence"/>
</dbReference>
<name>A0AAW6C2X4_FLAPL</name>
<protein>
    <submittedName>
        <fullName evidence="1">Uncharacterized protein</fullName>
    </submittedName>
</protein>
<organism evidence="1 2">
    <name type="scientific">Flavonifractor plautii</name>
    <name type="common">Fusobacterium plautii</name>
    <dbReference type="NCBI Taxonomy" id="292800"/>
    <lineage>
        <taxon>Bacteria</taxon>
        <taxon>Bacillati</taxon>
        <taxon>Bacillota</taxon>
        <taxon>Clostridia</taxon>
        <taxon>Eubacteriales</taxon>
        <taxon>Oscillospiraceae</taxon>
        <taxon>Flavonifractor</taxon>
    </lineage>
</organism>
<dbReference type="RefSeq" id="WP_165924290.1">
    <property type="nucleotide sequence ID" value="NZ_BAABZG010000001.1"/>
</dbReference>